<dbReference type="OrthoDB" id="10671459at2759"/>
<gene>
    <name evidence="3" type="ORF">B2J93_8589</name>
</gene>
<name>A0A218Z1E5_9HELO</name>
<feature type="compositionally biased region" description="Basic and acidic residues" evidence="1">
    <location>
        <begin position="248"/>
        <end position="258"/>
    </location>
</feature>
<accession>A0A218Z1E5</accession>
<dbReference type="InParanoid" id="A0A218Z1E5"/>
<feature type="signal peptide" evidence="2">
    <location>
        <begin position="1"/>
        <end position="19"/>
    </location>
</feature>
<keyword evidence="4" id="KW-1185">Reference proteome</keyword>
<feature type="region of interest" description="Disordered" evidence="1">
    <location>
        <begin position="342"/>
        <end position="378"/>
    </location>
</feature>
<feature type="compositionally biased region" description="Low complexity" evidence="1">
    <location>
        <begin position="269"/>
        <end position="288"/>
    </location>
</feature>
<feature type="compositionally biased region" description="Low complexity" evidence="1">
    <location>
        <begin position="194"/>
        <end position="204"/>
    </location>
</feature>
<evidence type="ECO:0000313" key="3">
    <source>
        <dbReference type="EMBL" id="OWP01562.1"/>
    </source>
</evidence>
<protein>
    <submittedName>
        <fullName evidence="3">Uncharacterized protein</fullName>
    </submittedName>
</protein>
<feature type="compositionally biased region" description="Low complexity" evidence="1">
    <location>
        <begin position="214"/>
        <end position="225"/>
    </location>
</feature>
<feature type="region of interest" description="Disordered" evidence="1">
    <location>
        <begin position="248"/>
        <end position="296"/>
    </location>
</feature>
<dbReference type="Proteomes" id="UP000242519">
    <property type="component" value="Unassembled WGS sequence"/>
</dbReference>
<keyword evidence="2" id="KW-0732">Signal</keyword>
<evidence type="ECO:0000256" key="2">
    <source>
        <dbReference type="SAM" id="SignalP"/>
    </source>
</evidence>
<proteinExistence type="predicted"/>
<dbReference type="AlphaFoldDB" id="A0A218Z1E5"/>
<sequence>MLFSSVSIVFVAVFCQALSASPSGTVNLAQVTPYGLTRTFDHQDQMVQRSPLTASAGSALHQNVGHRTQAGNDLAGTRSQKQMVAIKGRSAEQIQQANELAGKRIEWFGSGLWCAVSMQDRSCWASYPSASDTPVGRMMESNNSVDSIKALAPRAELHSPFGVDLACSLLSGWRVSNNCWKDDDGSSKPKKKGSTTSASILPTSSPTPSPTSSPAPQSTSSVAAPSQPPMKRNIFKDQWCRDFTFRSDCQKKSPDQPKKSAVAGPPSPTDGHTAADTPAPTTTPPAKKGSPKGHEATVVGGFQQFGERSTELAERSVIKDEWCRHFTFKGYCGKRPLEDARKPVADPGNSNTTAIPPATQGSTKGHKVKIVDGFQQFS</sequence>
<reference evidence="3 4" key="1">
    <citation type="submission" date="2017-04" db="EMBL/GenBank/DDBJ databases">
        <title>Draft genome sequence of Marssonina coronaria NL1: causal agent of apple blotch.</title>
        <authorList>
            <person name="Cheng Q."/>
        </authorList>
    </citation>
    <scope>NUCLEOTIDE SEQUENCE [LARGE SCALE GENOMIC DNA]</scope>
    <source>
        <strain evidence="3 4">NL1</strain>
    </source>
</reference>
<evidence type="ECO:0000313" key="4">
    <source>
        <dbReference type="Proteomes" id="UP000242519"/>
    </source>
</evidence>
<organism evidence="3 4">
    <name type="scientific">Diplocarpon coronariae</name>
    <dbReference type="NCBI Taxonomy" id="2795749"/>
    <lineage>
        <taxon>Eukaryota</taxon>
        <taxon>Fungi</taxon>
        <taxon>Dikarya</taxon>
        <taxon>Ascomycota</taxon>
        <taxon>Pezizomycotina</taxon>
        <taxon>Leotiomycetes</taxon>
        <taxon>Helotiales</taxon>
        <taxon>Drepanopezizaceae</taxon>
        <taxon>Diplocarpon</taxon>
    </lineage>
</organism>
<comment type="caution">
    <text evidence="3">The sequence shown here is derived from an EMBL/GenBank/DDBJ whole genome shotgun (WGS) entry which is preliminary data.</text>
</comment>
<feature type="compositionally biased region" description="Polar residues" evidence="1">
    <location>
        <begin position="348"/>
        <end position="363"/>
    </location>
</feature>
<feature type="region of interest" description="Disordered" evidence="1">
    <location>
        <begin position="180"/>
        <end position="233"/>
    </location>
</feature>
<feature type="chain" id="PRO_5012939746" evidence="2">
    <location>
        <begin position="20"/>
        <end position="378"/>
    </location>
</feature>
<dbReference type="EMBL" id="MZNU01000270">
    <property type="protein sequence ID" value="OWP01562.1"/>
    <property type="molecule type" value="Genomic_DNA"/>
</dbReference>
<evidence type="ECO:0000256" key="1">
    <source>
        <dbReference type="SAM" id="MobiDB-lite"/>
    </source>
</evidence>